<feature type="region of interest" description="Disordered" evidence="1">
    <location>
        <begin position="171"/>
        <end position="201"/>
    </location>
</feature>
<evidence type="ECO:0000313" key="2">
    <source>
        <dbReference type="Ensembl" id="ENSSPUP00000015707.1"/>
    </source>
</evidence>
<evidence type="ECO:0000313" key="3">
    <source>
        <dbReference type="Proteomes" id="UP000694392"/>
    </source>
</evidence>
<dbReference type="AlphaFoldDB" id="A0A8D0H4Y4"/>
<reference evidence="2" key="1">
    <citation type="submission" date="2025-08" db="UniProtKB">
        <authorList>
            <consortium name="Ensembl"/>
        </authorList>
    </citation>
    <scope>IDENTIFICATION</scope>
</reference>
<keyword evidence="3" id="KW-1185">Reference proteome</keyword>
<organism evidence="2 3">
    <name type="scientific">Sphenodon punctatus</name>
    <name type="common">Tuatara</name>
    <name type="synonym">Hatteria punctata</name>
    <dbReference type="NCBI Taxonomy" id="8508"/>
    <lineage>
        <taxon>Eukaryota</taxon>
        <taxon>Metazoa</taxon>
        <taxon>Chordata</taxon>
        <taxon>Craniata</taxon>
        <taxon>Vertebrata</taxon>
        <taxon>Euteleostomi</taxon>
        <taxon>Lepidosauria</taxon>
        <taxon>Sphenodontia</taxon>
        <taxon>Sphenodontidae</taxon>
        <taxon>Sphenodon</taxon>
    </lineage>
</organism>
<proteinExistence type="predicted"/>
<reference evidence="2" key="2">
    <citation type="submission" date="2025-09" db="UniProtKB">
        <authorList>
            <consortium name="Ensembl"/>
        </authorList>
    </citation>
    <scope>IDENTIFICATION</scope>
</reference>
<sequence length="201" mass="23387">MESFEASMSKNVKEEITSLQQVIKDITQAVENDSDSMASVSWFENYQHSEFSEFPQLNSSDTDNVLTLVREVLTRRHKAVQALTKQLSASQDSVTSLQQQQKQQEEACAIQRQRLQQLEGEKETLTSQLKHLQSMVDVLHRDHVTLEKAREQLQQQLEVLEQEAWNLRRSNTELQLKGDSTDGEKEEQQQEAERMLREKER</sequence>
<dbReference type="Ensembl" id="ENSSPUT00000016747.1">
    <property type="protein sequence ID" value="ENSSPUP00000015707.1"/>
    <property type="gene ID" value="ENSSPUG00000012140.1"/>
</dbReference>
<name>A0A8D0H4Y4_SPHPU</name>
<evidence type="ECO:0000256" key="1">
    <source>
        <dbReference type="SAM" id="MobiDB-lite"/>
    </source>
</evidence>
<dbReference type="GeneTree" id="ENSGT00940000161056"/>
<protein>
    <submittedName>
        <fullName evidence="2">Uncharacterized protein</fullName>
    </submittedName>
</protein>
<feature type="compositionally biased region" description="Basic and acidic residues" evidence="1">
    <location>
        <begin position="179"/>
        <end position="201"/>
    </location>
</feature>
<accession>A0A8D0H4Y4</accession>
<dbReference type="Proteomes" id="UP000694392">
    <property type="component" value="Unplaced"/>
</dbReference>